<keyword evidence="2 4" id="KW-0862">Zinc</keyword>
<feature type="compositionally biased region" description="Low complexity" evidence="5">
    <location>
        <begin position="398"/>
        <end position="438"/>
    </location>
</feature>
<dbReference type="PANTHER" id="PTHR24210">
    <property type="entry name" value="LIM DOMAIN-CONTAINING PROTEIN"/>
    <property type="match status" value="1"/>
</dbReference>
<feature type="domain" description="LIM zinc-binding" evidence="6">
    <location>
        <begin position="728"/>
        <end position="791"/>
    </location>
</feature>
<feature type="compositionally biased region" description="Pro residues" evidence="5">
    <location>
        <begin position="637"/>
        <end position="661"/>
    </location>
</feature>
<dbReference type="CDD" id="cd09397">
    <property type="entry name" value="LIM1_UF1"/>
    <property type="match status" value="1"/>
</dbReference>
<evidence type="ECO:0000256" key="3">
    <source>
        <dbReference type="ARBA" id="ARBA00023038"/>
    </source>
</evidence>
<feature type="compositionally biased region" description="Basic and acidic residues" evidence="5">
    <location>
        <begin position="202"/>
        <end position="213"/>
    </location>
</feature>
<keyword evidence="3 4" id="KW-0440">LIM domain</keyword>
<feature type="region of interest" description="Disordered" evidence="5">
    <location>
        <begin position="856"/>
        <end position="880"/>
    </location>
</feature>
<evidence type="ECO:0000313" key="8">
    <source>
        <dbReference type="Proteomes" id="UP001360953"/>
    </source>
</evidence>
<evidence type="ECO:0000313" key="7">
    <source>
        <dbReference type="EMBL" id="KAK7530638.1"/>
    </source>
</evidence>
<dbReference type="SMART" id="SM00132">
    <property type="entry name" value="LIM"/>
    <property type="match status" value="2"/>
</dbReference>
<accession>A0ABR1L5W9</accession>
<gene>
    <name evidence="7" type="ORF">J3D65DRAFT_606904</name>
</gene>
<dbReference type="EMBL" id="JBBPEH010000013">
    <property type="protein sequence ID" value="KAK7530638.1"/>
    <property type="molecule type" value="Genomic_DNA"/>
</dbReference>
<evidence type="ECO:0000256" key="1">
    <source>
        <dbReference type="ARBA" id="ARBA00022723"/>
    </source>
</evidence>
<sequence>MADTMRPVSFLPGIKCSDCGVEVEISMLADHVCDGNPAAPSAASDPPPPAQEASLKSMRSFFDRAAELSTNMLKGGRSAPPANIDSKAANSPFLDTKGSYLESPTKSLNPQGELLPRTPRSGASRTPLSPRPPKSGNILERMNAIAPGPFDSRERRPSPSPRPSPTKTSRDQFPVGSLGASPFDEYERRPSPPPKEPSPPLPKKDEPSRESRSRFHKRSETLSSLRNRSRSRPSTRGSFGDFHRRHASTVSSEKPPPVGLPQGPKARPAPARPARPQDVDAFLEQLQEEKTPTPVVPRPLTIRKESVSKTPISLPRRPSDKVPQSPPQFSSPPPSNDSVPEWWQSPSKVQAKEIYVPSERLESENARRFPRRTSSKGVNNMRPGYEDAPPLPTGLRRPPALSHAPSDSASSESSGFDGRSRDSTNSTPPTSAGSTPTTDFSTRATDKNPFVNRKPSSGKLYEPYRADNSIERPRTANGRRGTGSERSVASTERPGTSGSRPGTSSGRPGTSDSRPGTSSSRGSRPSTSHSRTATVSSRPGQAPPVLSPYGSDRSEYSSYERPRTSNGRPGNERPRMPYEFDAPGSPLQRFDAPIERPNTSNGPRLANSTSRPNLRAEELPPVPRKSPSRQNLQQAARPPPPPPINTSVNPPPSADDPPESPMDPAIQKGLFTPITLRPSDSSAFPEISTVFQTAEKPPIPPMPVSAPKSPARPRADSAGRRPSRPTKGNCRGCGQAIVGKSVKAADGSLSGRWHKQCFVCMTCRAPFVTTDFYVLKDQPYCARHYHELNGSLCCSCDTGIEGQYVESERRAKFHPQCFQCGICRVTLRDDYFEFMGVAYCERHAFHVARQANSGPGRGGMLMPGGARRNPERRRTRLMMM</sequence>
<dbReference type="Gene3D" id="2.10.110.10">
    <property type="entry name" value="Cysteine Rich Protein"/>
    <property type="match status" value="2"/>
</dbReference>
<dbReference type="Pfam" id="PF00412">
    <property type="entry name" value="LIM"/>
    <property type="match status" value="2"/>
</dbReference>
<name>A0ABR1L5W9_9PEZI</name>
<evidence type="ECO:0000259" key="6">
    <source>
        <dbReference type="PROSITE" id="PS50023"/>
    </source>
</evidence>
<keyword evidence="1 4" id="KW-0479">Metal-binding</keyword>
<feature type="compositionally biased region" description="Polar residues" evidence="5">
    <location>
        <begin position="597"/>
        <end position="612"/>
    </location>
</feature>
<protein>
    <recommendedName>
        <fullName evidence="6">LIM zinc-binding domain-containing protein</fullName>
    </recommendedName>
</protein>
<feature type="compositionally biased region" description="Basic and acidic residues" evidence="5">
    <location>
        <begin position="552"/>
        <end position="563"/>
    </location>
</feature>
<dbReference type="Proteomes" id="UP001360953">
    <property type="component" value="Unassembled WGS sequence"/>
</dbReference>
<feature type="region of interest" description="Disordered" evidence="5">
    <location>
        <begin position="72"/>
        <end position="666"/>
    </location>
</feature>
<dbReference type="SUPFAM" id="SSF57716">
    <property type="entry name" value="Glucocorticoid receptor-like (DNA-binding domain)"/>
    <property type="match status" value="1"/>
</dbReference>
<feature type="compositionally biased region" description="Basic and acidic residues" evidence="5">
    <location>
        <begin position="462"/>
        <end position="474"/>
    </location>
</feature>
<feature type="compositionally biased region" description="Pro residues" evidence="5">
    <location>
        <begin position="191"/>
        <end position="201"/>
    </location>
</feature>
<reference evidence="7 8" key="1">
    <citation type="submission" date="2024-04" db="EMBL/GenBank/DDBJ databases">
        <title>Phyllosticta paracitricarpa is synonymous to the EU quarantine fungus P. citricarpa based on phylogenomic analyses.</title>
        <authorList>
            <consortium name="Lawrence Berkeley National Laboratory"/>
            <person name="Van ingen-buijs V.A."/>
            <person name="Van westerhoven A.C."/>
            <person name="Haridas S."/>
            <person name="Skiadas P."/>
            <person name="Martin F."/>
            <person name="Groenewald J.Z."/>
            <person name="Crous P.W."/>
            <person name="Seidl M.F."/>
        </authorList>
    </citation>
    <scope>NUCLEOTIDE SEQUENCE [LARGE SCALE GENOMIC DNA]</scope>
    <source>
        <strain evidence="7 8">CPC 17464</strain>
    </source>
</reference>
<feature type="compositionally biased region" description="Basic residues" evidence="5">
    <location>
        <begin position="870"/>
        <end position="880"/>
    </location>
</feature>
<organism evidence="7 8">
    <name type="scientific">Phyllosticta citribraziliensis</name>
    <dbReference type="NCBI Taxonomy" id="989973"/>
    <lineage>
        <taxon>Eukaryota</taxon>
        <taxon>Fungi</taxon>
        <taxon>Dikarya</taxon>
        <taxon>Ascomycota</taxon>
        <taxon>Pezizomycotina</taxon>
        <taxon>Dothideomycetes</taxon>
        <taxon>Dothideomycetes incertae sedis</taxon>
        <taxon>Botryosphaeriales</taxon>
        <taxon>Phyllostictaceae</taxon>
        <taxon>Phyllosticta</taxon>
    </lineage>
</organism>
<evidence type="ECO:0000256" key="5">
    <source>
        <dbReference type="SAM" id="MobiDB-lite"/>
    </source>
</evidence>
<dbReference type="PROSITE" id="PS50023">
    <property type="entry name" value="LIM_DOMAIN_2"/>
    <property type="match status" value="1"/>
</dbReference>
<evidence type="ECO:0000256" key="4">
    <source>
        <dbReference type="PROSITE-ProRule" id="PRU00125"/>
    </source>
</evidence>
<keyword evidence="8" id="KW-1185">Reference proteome</keyword>
<dbReference type="PANTHER" id="PTHR24210:SF14">
    <property type="entry name" value="LIM ZINC-BINDING DOMAIN-CONTAINING PROTEIN"/>
    <property type="match status" value="1"/>
</dbReference>
<feature type="region of interest" description="Disordered" evidence="5">
    <location>
        <begin position="692"/>
        <end position="730"/>
    </location>
</feature>
<evidence type="ECO:0000256" key="2">
    <source>
        <dbReference type="ARBA" id="ARBA00022833"/>
    </source>
</evidence>
<dbReference type="InterPro" id="IPR001781">
    <property type="entry name" value="Znf_LIM"/>
</dbReference>
<dbReference type="GeneID" id="92031374"/>
<feature type="compositionally biased region" description="Low complexity" evidence="5">
    <location>
        <begin position="266"/>
        <end position="276"/>
    </location>
</feature>
<dbReference type="PROSITE" id="PS00478">
    <property type="entry name" value="LIM_DOMAIN_1"/>
    <property type="match status" value="1"/>
</dbReference>
<proteinExistence type="predicted"/>
<comment type="caution">
    <text evidence="7">The sequence shown here is derived from an EMBL/GenBank/DDBJ whole genome shotgun (WGS) entry which is preliminary data.</text>
</comment>
<dbReference type="InterPro" id="IPR017351">
    <property type="entry name" value="PINCH-1-4-like"/>
</dbReference>
<feature type="compositionally biased region" description="Low complexity" evidence="5">
    <location>
        <begin position="493"/>
        <end position="532"/>
    </location>
</feature>
<dbReference type="CDD" id="cd08368">
    <property type="entry name" value="LIM"/>
    <property type="match status" value="1"/>
</dbReference>
<feature type="compositionally biased region" description="Pro residues" evidence="5">
    <location>
        <begin position="324"/>
        <end position="335"/>
    </location>
</feature>
<dbReference type="RefSeq" id="XP_066650711.1">
    <property type="nucleotide sequence ID" value="XM_066798468.1"/>
</dbReference>